<organism evidence="2 3">
    <name type="scientific">Candidatus Kinetoplastidibacterium desouzai TCC079E</name>
    <dbReference type="NCBI Taxonomy" id="1208919"/>
    <lineage>
        <taxon>Bacteria</taxon>
        <taxon>Pseudomonadati</taxon>
        <taxon>Pseudomonadota</taxon>
        <taxon>Betaproteobacteria</taxon>
        <taxon>Candidatus Kinetoplastidibacterium</taxon>
    </lineage>
</organism>
<gene>
    <name evidence="2" type="ORF">CDSE_0088</name>
</gene>
<dbReference type="Pfam" id="PF03968">
    <property type="entry name" value="LptD_N"/>
    <property type="match status" value="1"/>
</dbReference>
<dbReference type="PATRIC" id="fig|1208919.3.peg.645"/>
<accession>M1LSX3</accession>
<dbReference type="InterPro" id="IPR005653">
    <property type="entry name" value="OstA-like_N"/>
</dbReference>
<dbReference type="EMBL" id="CP003803">
    <property type="protein sequence ID" value="AGF47201.1"/>
    <property type="molecule type" value="Genomic_DNA"/>
</dbReference>
<dbReference type="eggNOG" id="COG1934">
    <property type="taxonomic scope" value="Bacteria"/>
</dbReference>
<dbReference type="Gene3D" id="2.60.450.10">
    <property type="entry name" value="Lipopolysaccharide (LPS) transport protein A like domain"/>
    <property type="match status" value="1"/>
</dbReference>
<evidence type="ECO:0000313" key="3">
    <source>
        <dbReference type="Proteomes" id="UP000011547"/>
    </source>
</evidence>
<protein>
    <submittedName>
        <fullName evidence="2">Lipopolysaccharide transport periplasmic protein LptA</fullName>
    </submittedName>
</protein>
<dbReference type="AlphaFoldDB" id="M1LSX3"/>
<evidence type="ECO:0000313" key="2">
    <source>
        <dbReference type="EMBL" id="AGF47201.1"/>
    </source>
</evidence>
<reference evidence="2 3" key="1">
    <citation type="journal article" date="2013" name="Genome Biol. Evol.">
        <title>Genome evolution and phylogenomic analysis of candidatus kinetoplastibacterium, the betaproteobacterial endosymbionts of strigomonas and angomonas.</title>
        <authorList>
            <person name="Alves J.M."/>
            <person name="Serrano M.G."/>
            <person name="Maia da Silva F."/>
            <person name="Voegtly L.J."/>
            <person name="Matveyev A.V."/>
            <person name="Teixeira M.M."/>
            <person name="Camargo E.P."/>
            <person name="Buck G.A."/>
        </authorList>
    </citation>
    <scope>NUCLEOTIDE SEQUENCE [LARGE SCALE GENOMIC DNA]</scope>
    <source>
        <strain evidence="2 3">TCC079E</strain>
    </source>
</reference>
<dbReference type="HOGENOM" id="CLU_1575631_0_0_4"/>
<keyword evidence="3" id="KW-1185">Reference proteome</keyword>
<sequence length="169" mass="19690">MIKKTLCRILFTVQISLICSYINLVLAINSIDINYQKNKIIIHANKASYNKRNNTYIFLENVSLSYNLTKILTNKLIVETDINNTQIYTAISETDDVRIYHTTNQNEEKLEGKCKKLEFNTHTNEIKLINNAEIKYKKPNNVNNIIKSEIITYNIGNDSYQTYNSKNEK</sequence>
<proteinExistence type="predicted"/>
<feature type="domain" description="Organic solvent tolerance-like N-terminal" evidence="1">
    <location>
        <begin position="42"/>
        <end position="155"/>
    </location>
</feature>
<name>M1LSX3_9PROT</name>
<dbReference type="RefSeq" id="WP_015396612.1">
    <property type="nucleotide sequence ID" value="NC_020294.1"/>
</dbReference>
<dbReference type="STRING" id="1208919.CDSE_0088"/>
<evidence type="ECO:0000259" key="1">
    <source>
        <dbReference type="Pfam" id="PF03968"/>
    </source>
</evidence>
<dbReference type="Proteomes" id="UP000011547">
    <property type="component" value="Chromosome"/>
</dbReference>
<dbReference type="KEGG" id="kde:CDSE_0088"/>